<dbReference type="InterPro" id="IPR004360">
    <property type="entry name" value="Glyas_Fos-R_dOase_dom"/>
</dbReference>
<gene>
    <name evidence="2" type="ORF">D3H35_02590</name>
</gene>
<dbReference type="GO" id="GO:0046686">
    <property type="term" value="P:response to cadmium ion"/>
    <property type="evidence" value="ECO:0007669"/>
    <property type="project" value="TreeGrafter"/>
</dbReference>
<dbReference type="OrthoDB" id="9789608at2"/>
<evidence type="ECO:0000313" key="3">
    <source>
        <dbReference type="Proteomes" id="UP000266340"/>
    </source>
</evidence>
<evidence type="ECO:0000313" key="2">
    <source>
        <dbReference type="EMBL" id="RIE05043.1"/>
    </source>
</evidence>
<dbReference type="Proteomes" id="UP000266340">
    <property type="component" value="Unassembled WGS sequence"/>
</dbReference>
<dbReference type="PANTHER" id="PTHR41294:SF1">
    <property type="entry name" value="CADMIUM-INDUCED PROTEIN CADI"/>
    <property type="match status" value="1"/>
</dbReference>
<dbReference type="SUPFAM" id="SSF54593">
    <property type="entry name" value="Glyoxalase/Bleomycin resistance protein/Dihydroxybiphenyl dioxygenase"/>
    <property type="match status" value="1"/>
</dbReference>
<dbReference type="PROSITE" id="PS51819">
    <property type="entry name" value="VOC"/>
    <property type="match status" value="1"/>
</dbReference>
<sequence length="161" mass="17612">MVYRIHLALNVADVGKSVAFYRRLLGSEPDKQSDAFAKFEPVDTAINVALIQAKPVDTVNNDAGLVQAAPVDTASSTGLFQVEPAPAREPKKGELNHLGLQVRNAEEVREAARRLKEAGLDPIPDRSLSGEERILLYDPDGNEWEVFYATAALNVDRSGER</sequence>
<name>A0A398CR78_9BACL</name>
<accession>A0A398CR78</accession>
<dbReference type="RefSeq" id="WP_119147641.1">
    <property type="nucleotide sequence ID" value="NZ_JBHSOV010000060.1"/>
</dbReference>
<reference evidence="2 3" key="1">
    <citation type="submission" date="2018-09" db="EMBL/GenBank/DDBJ databases">
        <title>Cohnella cavernae sp. nov., isolated from a karst cave.</title>
        <authorList>
            <person name="Zhu H."/>
        </authorList>
    </citation>
    <scope>NUCLEOTIDE SEQUENCE [LARGE SCALE GENOMIC DNA]</scope>
    <source>
        <strain evidence="2 3">K2E09-144</strain>
    </source>
</reference>
<dbReference type="InterPro" id="IPR029068">
    <property type="entry name" value="Glyas_Bleomycin-R_OHBP_Dase"/>
</dbReference>
<dbReference type="EMBL" id="QXJM01000016">
    <property type="protein sequence ID" value="RIE05043.1"/>
    <property type="molecule type" value="Genomic_DNA"/>
</dbReference>
<protein>
    <recommendedName>
        <fullName evidence="1">VOC domain-containing protein</fullName>
    </recommendedName>
</protein>
<dbReference type="AlphaFoldDB" id="A0A398CR78"/>
<dbReference type="InterPro" id="IPR052393">
    <property type="entry name" value="Cadmium-induced_rsp"/>
</dbReference>
<dbReference type="Pfam" id="PF00903">
    <property type="entry name" value="Glyoxalase"/>
    <property type="match status" value="1"/>
</dbReference>
<comment type="caution">
    <text evidence="2">The sequence shown here is derived from an EMBL/GenBank/DDBJ whole genome shotgun (WGS) entry which is preliminary data.</text>
</comment>
<dbReference type="InterPro" id="IPR037523">
    <property type="entry name" value="VOC_core"/>
</dbReference>
<dbReference type="Gene3D" id="3.10.180.10">
    <property type="entry name" value="2,3-Dihydroxybiphenyl 1,2-Dioxygenase, domain 1"/>
    <property type="match status" value="1"/>
</dbReference>
<proteinExistence type="predicted"/>
<feature type="domain" description="VOC" evidence="1">
    <location>
        <begin position="3"/>
        <end position="149"/>
    </location>
</feature>
<keyword evidence="3" id="KW-1185">Reference proteome</keyword>
<organism evidence="2 3">
    <name type="scientific">Cohnella faecalis</name>
    <dbReference type="NCBI Taxonomy" id="2315694"/>
    <lineage>
        <taxon>Bacteria</taxon>
        <taxon>Bacillati</taxon>
        <taxon>Bacillota</taxon>
        <taxon>Bacilli</taxon>
        <taxon>Bacillales</taxon>
        <taxon>Paenibacillaceae</taxon>
        <taxon>Cohnella</taxon>
    </lineage>
</organism>
<evidence type="ECO:0000259" key="1">
    <source>
        <dbReference type="PROSITE" id="PS51819"/>
    </source>
</evidence>
<dbReference type="PANTHER" id="PTHR41294">
    <property type="entry name" value="CADMIUM-INDUCED PROTEIN CADI"/>
    <property type="match status" value="1"/>
</dbReference>